<dbReference type="RefSeq" id="WP_366591119.1">
    <property type="nucleotide sequence ID" value="NZ_JBHSCL010000004.1"/>
</dbReference>
<dbReference type="Pfam" id="PF08818">
    <property type="entry name" value="DUF1801"/>
    <property type="match status" value="1"/>
</dbReference>
<evidence type="ECO:0000313" key="2">
    <source>
        <dbReference type="EMBL" id="MFC4219412.1"/>
    </source>
</evidence>
<protein>
    <submittedName>
        <fullName evidence="2">DUF1801 domain-containing protein</fullName>
    </submittedName>
</protein>
<dbReference type="EMBL" id="JBHSCL010000004">
    <property type="protein sequence ID" value="MFC4219412.1"/>
    <property type="molecule type" value="Genomic_DNA"/>
</dbReference>
<comment type="caution">
    <text evidence="2">The sequence shown here is derived from an EMBL/GenBank/DDBJ whole genome shotgun (WGS) entry which is preliminary data.</text>
</comment>
<dbReference type="Proteomes" id="UP001595841">
    <property type="component" value="Unassembled WGS sequence"/>
</dbReference>
<name>A0ABV8PHB4_9FLAO</name>
<proteinExistence type="predicted"/>
<dbReference type="InterPro" id="IPR014922">
    <property type="entry name" value="YdhG-like"/>
</dbReference>
<feature type="domain" description="YdhG-like" evidence="1">
    <location>
        <begin position="16"/>
        <end position="111"/>
    </location>
</feature>
<reference evidence="3" key="1">
    <citation type="journal article" date="2019" name="Int. J. Syst. Evol. Microbiol.">
        <title>The Global Catalogue of Microorganisms (GCM) 10K type strain sequencing project: providing services to taxonomists for standard genome sequencing and annotation.</title>
        <authorList>
            <consortium name="The Broad Institute Genomics Platform"/>
            <consortium name="The Broad Institute Genome Sequencing Center for Infectious Disease"/>
            <person name="Wu L."/>
            <person name="Ma J."/>
        </authorList>
    </citation>
    <scope>NUCLEOTIDE SEQUENCE [LARGE SCALE GENOMIC DNA]</scope>
    <source>
        <strain evidence="3">CGMCC 1.15774</strain>
    </source>
</reference>
<dbReference type="SUPFAM" id="SSF159888">
    <property type="entry name" value="YdhG-like"/>
    <property type="match status" value="1"/>
</dbReference>
<gene>
    <name evidence="2" type="ORF">ACFOWS_04675</name>
</gene>
<evidence type="ECO:0000259" key="1">
    <source>
        <dbReference type="Pfam" id="PF08818"/>
    </source>
</evidence>
<dbReference type="Gene3D" id="3.90.1150.200">
    <property type="match status" value="1"/>
</dbReference>
<sequence>MNPAEEYILNQKEPFRSILLHLKAVIESVVPNVDMKFKWGIPCFYEGKQPLCYLNVSQKKKYVDIAFWSSAHLTLHLDKMTTENRKVVKSLRYRTLEEIDDAVLVEVLKEAYSLRDKGFYKH</sequence>
<keyword evidence="3" id="KW-1185">Reference proteome</keyword>
<organism evidence="2 3">
    <name type="scientific">Flagellimonas marina</name>
    <dbReference type="NCBI Taxonomy" id="1775168"/>
    <lineage>
        <taxon>Bacteria</taxon>
        <taxon>Pseudomonadati</taxon>
        <taxon>Bacteroidota</taxon>
        <taxon>Flavobacteriia</taxon>
        <taxon>Flavobacteriales</taxon>
        <taxon>Flavobacteriaceae</taxon>
        <taxon>Flagellimonas</taxon>
    </lineage>
</organism>
<evidence type="ECO:0000313" key="3">
    <source>
        <dbReference type="Proteomes" id="UP001595841"/>
    </source>
</evidence>
<accession>A0ABV8PHB4</accession>